<dbReference type="PANTHER" id="PTHR14677">
    <property type="entry name" value="ARSENITE INDUCUBLE RNA ASSOCIATED PROTEIN AIP-1-RELATED"/>
    <property type="match status" value="1"/>
</dbReference>
<dbReference type="InterPro" id="IPR000058">
    <property type="entry name" value="Znf_AN1"/>
</dbReference>
<dbReference type="PROSITE" id="PS51039">
    <property type="entry name" value="ZF_AN1"/>
    <property type="match status" value="2"/>
</dbReference>
<dbReference type="PANTHER" id="PTHR14677:SF20">
    <property type="entry name" value="ZINC FINGER AN1-TYPE CONTAINING 2A-RELATED"/>
    <property type="match status" value="1"/>
</dbReference>
<dbReference type="AlphaFoldDB" id="A0A367IXX2"/>
<evidence type="ECO:0000256" key="1">
    <source>
        <dbReference type="ARBA" id="ARBA00022723"/>
    </source>
</evidence>
<feature type="domain" description="AN1-type" evidence="5">
    <location>
        <begin position="98"/>
        <end position="148"/>
    </location>
</feature>
<evidence type="ECO:0000313" key="7">
    <source>
        <dbReference type="Proteomes" id="UP000252139"/>
    </source>
</evidence>
<accession>A0A367IXX2</accession>
<dbReference type="GO" id="GO:0005737">
    <property type="term" value="C:cytoplasm"/>
    <property type="evidence" value="ECO:0007669"/>
    <property type="project" value="TreeGrafter"/>
</dbReference>
<evidence type="ECO:0000259" key="5">
    <source>
        <dbReference type="PROSITE" id="PS51039"/>
    </source>
</evidence>
<feature type="domain" description="AN1-type" evidence="5">
    <location>
        <begin position="4"/>
        <end position="52"/>
    </location>
</feature>
<name>A0A367IXX2_RHIAZ</name>
<dbReference type="Pfam" id="PF01428">
    <property type="entry name" value="zf-AN1"/>
    <property type="match status" value="2"/>
</dbReference>
<evidence type="ECO:0000313" key="6">
    <source>
        <dbReference type="EMBL" id="RCH82553.1"/>
    </source>
</evidence>
<evidence type="ECO:0000256" key="4">
    <source>
        <dbReference type="PROSITE-ProRule" id="PRU00449"/>
    </source>
</evidence>
<dbReference type="STRING" id="86630.A0A367IXX2"/>
<comment type="caution">
    <text evidence="6">The sequence shown here is derived from an EMBL/GenBank/DDBJ whole genome shotgun (WGS) entry which is preliminary data.</text>
</comment>
<organism evidence="6 7">
    <name type="scientific">Rhizopus azygosporus</name>
    <name type="common">Rhizopus microsporus var. azygosporus</name>
    <dbReference type="NCBI Taxonomy" id="86630"/>
    <lineage>
        <taxon>Eukaryota</taxon>
        <taxon>Fungi</taxon>
        <taxon>Fungi incertae sedis</taxon>
        <taxon>Mucoromycota</taxon>
        <taxon>Mucoromycotina</taxon>
        <taxon>Mucoromycetes</taxon>
        <taxon>Mucorales</taxon>
        <taxon>Mucorineae</taxon>
        <taxon>Rhizopodaceae</taxon>
        <taxon>Rhizopus</taxon>
    </lineage>
</organism>
<gene>
    <name evidence="6" type="primary">ZFAND1_1</name>
    <name evidence="6" type="ORF">CU097_004978</name>
</gene>
<dbReference type="Pfam" id="PF25327">
    <property type="entry name" value="UBL_ZFAND1"/>
    <property type="match status" value="1"/>
</dbReference>
<reference evidence="6 7" key="1">
    <citation type="journal article" date="2018" name="G3 (Bethesda)">
        <title>Phylogenetic and Phylogenomic Definition of Rhizopus Species.</title>
        <authorList>
            <person name="Gryganskyi A.P."/>
            <person name="Golan J."/>
            <person name="Dolatabadi S."/>
            <person name="Mondo S."/>
            <person name="Robb S."/>
            <person name="Idnurm A."/>
            <person name="Muszewska A."/>
            <person name="Steczkiewicz K."/>
            <person name="Masonjones S."/>
            <person name="Liao H.L."/>
            <person name="Gajdeczka M.T."/>
            <person name="Anike F."/>
            <person name="Vuek A."/>
            <person name="Anishchenko I.M."/>
            <person name="Voigt K."/>
            <person name="de Hoog G.S."/>
            <person name="Smith M.E."/>
            <person name="Heitman J."/>
            <person name="Vilgalys R."/>
            <person name="Stajich J.E."/>
        </authorList>
    </citation>
    <scope>NUCLEOTIDE SEQUENCE [LARGE SCALE GENOMIC DNA]</scope>
    <source>
        <strain evidence="6 7">CBS 357.93</strain>
    </source>
</reference>
<keyword evidence="7" id="KW-1185">Reference proteome</keyword>
<keyword evidence="2 4" id="KW-0863">Zinc-finger</keyword>
<dbReference type="EMBL" id="PJQL01002977">
    <property type="protein sequence ID" value="RCH82553.1"/>
    <property type="molecule type" value="Genomic_DNA"/>
</dbReference>
<evidence type="ECO:0000256" key="3">
    <source>
        <dbReference type="ARBA" id="ARBA00022833"/>
    </source>
</evidence>
<proteinExistence type="predicted"/>
<protein>
    <submittedName>
        <fullName evidence="6">AN1-type zinc finger protein 1</fullName>
    </submittedName>
</protein>
<dbReference type="Gene3D" id="4.10.1110.10">
    <property type="entry name" value="AN1-like Zinc finger"/>
    <property type="match status" value="2"/>
</dbReference>
<dbReference type="GO" id="GO:0008270">
    <property type="term" value="F:zinc ion binding"/>
    <property type="evidence" value="ECO:0007669"/>
    <property type="project" value="UniProtKB-KW"/>
</dbReference>
<dbReference type="OrthoDB" id="431929at2759"/>
<keyword evidence="3" id="KW-0862">Zinc</keyword>
<dbReference type="InterPro" id="IPR035896">
    <property type="entry name" value="AN1-like_Znf"/>
</dbReference>
<evidence type="ECO:0000256" key="2">
    <source>
        <dbReference type="ARBA" id="ARBA00022771"/>
    </source>
</evidence>
<dbReference type="Proteomes" id="UP000252139">
    <property type="component" value="Unassembled WGS sequence"/>
</dbReference>
<keyword evidence="1" id="KW-0479">Metal-binding</keyword>
<dbReference type="SMART" id="SM00154">
    <property type="entry name" value="ZnF_AN1"/>
    <property type="match status" value="2"/>
</dbReference>
<dbReference type="SUPFAM" id="SSF118310">
    <property type="entry name" value="AN1-like Zinc finger"/>
    <property type="match status" value="2"/>
</dbReference>
<dbReference type="InterPro" id="IPR057358">
    <property type="entry name" value="UBL_ZFAND1-like"/>
</dbReference>
<sequence length="303" mass="34602">MELPNIGQHCNLSHCNSLDFLPIVCPLCKHVFCEKHRLPLDHDCSQWNLVDKQLIQCHKCLNLINPPSLPKLSPEQTLKEHLESDCKIHLYQEPNSKVDFDRKCTVQGCYNIDPRIGPVRCDGCRQDFCLRHRHPSAHSCESLLADEKRKAERKLAAQEKVAKTFKVTTKIEKAQTIKPVPVKSKNGGMVELMKMKSQAKGDLSVPIASRLYIYVQCPKESFADSLSVFFDKKITVGRMLDTLADMCKINNKNNIISDTDPERLYIYKCPEMTVMDNSTRLEKAFKNLDTILLERQGALSMNE</sequence>